<keyword evidence="5" id="KW-0694">RNA-binding</keyword>
<dbReference type="RefSeq" id="WP_108673741.1">
    <property type="nucleotide sequence ID" value="NZ_CP025628.1"/>
</dbReference>
<keyword evidence="8" id="KW-1185">Reference proteome</keyword>
<keyword evidence="3 7" id="KW-0378">Hydrolase</keyword>
<name>A0A3S7J9H9_9PROT</name>
<evidence type="ECO:0000256" key="4">
    <source>
        <dbReference type="ARBA" id="ARBA00022842"/>
    </source>
</evidence>
<dbReference type="EC" id="3.1.26.-" evidence="7"/>
<dbReference type="Gene3D" id="3.40.1260.20">
    <property type="entry name" value="Ribonuclease E, catalytic domain"/>
    <property type="match status" value="1"/>
</dbReference>
<evidence type="ECO:0000256" key="5">
    <source>
        <dbReference type="ARBA" id="ARBA00022884"/>
    </source>
</evidence>
<dbReference type="GO" id="GO:0004540">
    <property type="term" value="F:RNA nuclease activity"/>
    <property type="evidence" value="ECO:0007669"/>
    <property type="project" value="InterPro"/>
</dbReference>
<evidence type="ECO:0000259" key="6">
    <source>
        <dbReference type="PROSITE" id="PS50126"/>
    </source>
</evidence>
<organism evidence="7 8">
    <name type="scientific">Candidatus Kinetoplastidibacterium kentomonadis</name>
    <dbReference type="NCBI Taxonomy" id="1576550"/>
    <lineage>
        <taxon>Bacteria</taxon>
        <taxon>Pseudomonadati</taxon>
        <taxon>Pseudomonadota</taxon>
        <taxon>Betaproteobacteria</taxon>
        <taxon>Candidatus Kinetoplastidibacterium</taxon>
    </lineage>
</organism>
<evidence type="ECO:0000256" key="3">
    <source>
        <dbReference type="ARBA" id="ARBA00022801"/>
    </source>
</evidence>
<dbReference type="OrthoDB" id="9804278at2"/>
<evidence type="ECO:0000313" key="8">
    <source>
        <dbReference type="Proteomes" id="UP000266796"/>
    </source>
</evidence>
<dbReference type="GO" id="GO:0016787">
    <property type="term" value="F:hydrolase activity"/>
    <property type="evidence" value="ECO:0007669"/>
    <property type="project" value="UniProtKB-KW"/>
</dbReference>
<dbReference type="SMART" id="SM00316">
    <property type="entry name" value="S1"/>
    <property type="match status" value="1"/>
</dbReference>
<dbReference type="EMBL" id="CP025628">
    <property type="protein sequence ID" value="AWD32321.1"/>
    <property type="molecule type" value="Genomic_DNA"/>
</dbReference>
<dbReference type="GO" id="GO:0003723">
    <property type="term" value="F:RNA binding"/>
    <property type="evidence" value="ECO:0007669"/>
    <property type="project" value="UniProtKB-KW"/>
</dbReference>
<evidence type="ECO:0000256" key="1">
    <source>
        <dbReference type="ARBA" id="ARBA00001946"/>
    </source>
</evidence>
<dbReference type="GO" id="GO:0046872">
    <property type="term" value="F:metal ion binding"/>
    <property type="evidence" value="ECO:0007669"/>
    <property type="project" value="UniProtKB-KW"/>
</dbReference>
<dbReference type="SUPFAM" id="SSF50249">
    <property type="entry name" value="Nucleic acid-binding proteins"/>
    <property type="match status" value="1"/>
</dbReference>
<reference evidence="7 8" key="1">
    <citation type="journal article" date="2018" name="Parasitology">
        <title>The reduced genome of Candidatus Kinetoplastibacterium sorsogonicusi, the endosymbiont of Kentomonas sorsogonicus (Trypanosomatidae): loss of the haem-synthesis pathway.</title>
        <authorList>
            <person name="Silva F.M."/>
            <person name="Kostygov A.Y."/>
            <person name="Spodareva V.V."/>
            <person name="Butenko A."/>
            <person name="Tossou R."/>
            <person name="Lukes J."/>
            <person name="Yurchenko V."/>
            <person name="Alves J.M.P."/>
        </authorList>
    </citation>
    <scope>NUCLEOTIDE SEQUENCE [LARGE SCALE GENOMIC DNA]</scope>
    <source>
        <strain evidence="7 8">MF-08</strain>
    </source>
</reference>
<dbReference type="AlphaFoldDB" id="A0A3S7J9H9"/>
<sequence>MKNNQTILINSNFLETRIAILENNILKEIYIEDIAKKSLVGNIYLGKVIRILPGLQCAFIDIGLEKKAFLHVDHLLENKYKLLNDKKLIENIIYNGQILKVQVLKDELNNKGVLVSTQIKINGKYIIFLPYMNNNKIFLKFSKKIKSKKIKNDLYNKFNKIIKNYLNNYLINGCFLFRSIAENITSEELYRDLKIIFHFFKNLNIYDEHKKPCLIFNQSNTLKDILIDIIEPNIQDIFIDNKKITYEFKNWAYEFMPHIYYKIQYYEKNDLFKIYNIDETMNISLSRKINLKSGGYIIIDQTEALIIIDVNTGSFIGNKDPEDTYLKVNLEAIKEIARLLRLRNLSGIILIDLIDMKKRDNKNVVLKELKDNIINDKAKVNILGFTALGLLEISRERKKNSYLSNLFEPCNICNKTGLIKTVETIFHEICRKIINSSYDINIKKLKILASKPIIDIFIEKNYISFISNHINKKIILEINSIYNKEQYNIINIF</sequence>
<gene>
    <name evidence="7" type="primary">rng</name>
    <name evidence="7" type="ORF">CKSOR_00194</name>
</gene>
<dbReference type="InterPro" id="IPR003029">
    <property type="entry name" value="S1_domain"/>
</dbReference>
<feature type="domain" description="S1 motif" evidence="6">
    <location>
        <begin position="41"/>
        <end position="118"/>
    </location>
</feature>
<dbReference type="PANTHER" id="PTHR30001">
    <property type="entry name" value="RIBONUCLEASE"/>
    <property type="match status" value="1"/>
</dbReference>
<evidence type="ECO:0000256" key="2">
    <source>
        <dbReference type="ARBA" id="ARBA00022723"/>
    </source>
</evidence>
<accession>A0A3S7J9H9</accession>
<dbReference type="PROSITE" id="PS50126">
    <property type="entry name" value="S1"/>
    <property type="match status" value="1"/>
</dbReference>
<dbReference type="Gene3D" id="2.40.50.140">
    <property type="entry name" value="Nucleic acid-binding proteins"/>
    <property type="match status" value="1"/>
</dbReference>
<comment type="cofactor">
    <cofactor evidence="1">
        <name>Mg(2+)</name>
        <dbReference type="ChEBI" id="CHEBI:18420"/>
    </cofactor>
</comment>
<dbReference type="GO" id="GO:0005737">
    <property type="term" value="C:cytoplasm"/>
    <property type="evidence" value="ECO:0007669"/>
    <property type="project" value="TreeGrafter"/>
</dbReference>
<keyword evidence="2" id="KW-0479">Metal-binding</keyword>
<proteinExistence type="predicted"/>
<dbReference type="NCBIfam" id="TIGR00757">
    <property type="entry name" value="RNaseEG"/>
    <property type="match status" value="1"/>
</dbReference>
<dbReference type="CDD" id="cd04453">
    <property type="entry name" value="S1_RNase_E"/>
    <property type="match status" value="1"/>
</dbReference>
<dbReference type="Pfam" id="PF10150">
    <property type="entry name" value="RNase_E_G"/>
    <property type="match status" value="1"/>
</dbReference>
<dbReference type="KEGG" id="kso:CKSOR_00194"/>
<dbReference type="InterPro" id="IPR019307">
    <property type="entry name" value="RNA-bd_AU-1/RNase_E/G"/>
</dbReference>
<dbReference type="Proteomes" id="UP000266796">
    <property type="component" value="Chromosome"/>
</dbReference>
<keyword evidence="4" id="KW-0460">Magnesium</keyword>
<dbReference type="InterPro" id="IPR012340">
    <property type="entry name" value="NA-bd_OB-fold"/>
</dbReference>
<dbReference type="GO" id="GO:0006364">
    <property type="term" value="P:rRNA processing"/>
    <property type="evidence" value="ECO:0007669"/>
    <property type="project" value="TreeGrafter"/>
</dbReference>
<protein>
    <submittedName>
        <fullName evidence="7">Ribonuclease G</fullName>
        <ecNumber evidence="7">3.1.26.-</ecNumber>
    </submittedName>
</protein>
<evidence type="ECO:0000313" key="7">
    <source>
        <dbReference type="EMBL" id="AWD32321.1"/>
    </source>
</evidence>
<dbReference type="InterPro" id="IPR004659">
    <property type="entry name" value="RNase_E/G"/>
</dbReference>
<dbReference type="PANTHER" id="PTHR30001:SF0">
    <property type="entry name" value="RIBONUCLEASE G"/>
    <property type="match status" value="1"/>
</dbReference>